<keyword evidence="2" id="KW-1185">Reference proteome</keyword>
<proteinExistence type="predicted"/>
<protein>
    <submittedName>
        <fullName evidence="1">Uncharacterized protein</fullName>
    </submittedName>
</protein>
<evidence type="ECO:0000313" key="2">
    <source>
        <dbReference type="Proteomes" id="UP001234297"/>
    </source>
</evidence>
<gene>
    <name evidence="1" type="ORF">MRB53_014570</name>
</gene>
<dbReference type="EMBL" id="CM056812">
    <property type="protein sequence ID" value="KAJ8618384.1"/>
    <property type="molecule type" value="Genomic_DNA"/>
</dbReference>
<dbReference type="Proteomes" id="UP001234297">
    <property type="component" value="Chromosome 4"/>
</dbReference>
<comment type="caution">
    <text evidence="1">The sequence shown here is derived from an EMBL/GenBank/DDBJ whole genome shotgun (WGS) entry which is preliminary data.</text>
</comment>
<evidence type="ECO:0000313" key="1">
    <source>
        <dbReference type="EMBL" id="KAJ8618384.1"/>
    </source>
</evidence>
<organism evidence="1 2">
    <name type="scientific">Persea americana</name>
    <name type="common">Avocado</name>
    <dbReference type="NCBI Taxonomy" id="3435"/>
    <lineage>
        <taxon>Eukaryota</taxon>
        <taxon>Viridiplantae</taxon>
        <taxon>Streptophyta</taxon>
        <taxon>Embryophyta</taxon>
        <taxon>Tracheophyta</taxon>
        <taxon>Spermatophyta</taxon>
        <taxon>Magnoliopsida</taxon>
        <taxon>Magnoliidae</taxon>
        <taxon>Laurales</taxon>
        <taxon>Lauraceae</taxon>
        <taxon>Persea</taxon>
    </lineage>
</organism>
<name>A0ACC2KB52_PERAE</name>
<accession>A0ACC2KB52</accession>
<sequence>MGLFHVTRHESSVATYVSLDGHKEGEYPEVSLSPKGGQICSVFDSYDGLLLCGLGGRPQELYLYNPANNMEQRIDNFRWSNYDGRFGLVVNLTEASNNVVLQYKVVYVYQLFRVFSVVYGFVIYSSDTGSWRISRRTKYCVPSQFITTFGAVYAYGYLHWLRENGDIIAFDVEDDYVRVMRLPVPMSLIGAYTNVLLTTAESSMIFLRVLGREIELWRLEDYEKEVWKKEWSVVCENVDACAKVIPIFYNANANLVVLMVYSIDLVYRLFTYNIENKNWKQIGRLESWMNACRGFFPYISNLLGQGIFRRGGSMKSLKF</sequence>
<reference evidence="1 2" key="1">
    <citation type="journal article" date="2022" name="Hortic Res">
        <title>A haplotype resolved chromosomal level avocado genome allows analysis of novel avocado genes.</title>
        <authorList>
            <person name="Nath O."/>
            <person name="Fletcher S.J."/>
            <person name="Hayward A."/>
            <person name="Shaw L.M."/>
            <person name="Masouleh A.K."/>
            <person name="Furtado A."/>
            <person name="Henry R.J."/>
            <person name="Mitter N."/>
        </authorList>
    </citation>
    <scope>NUCLEOTIDE SEQUENCE [LARGE SCALE GENOMIC DNA]</scope>
    <source>
        <strain evidence="2">cv. Hass</strain>
    </source>
</reference>